<dbReference type="EMBL" id="CP096020">
    <property type="protein sequence ID" value="UPM44285.1"/>
    <property type="molecule type" value="Genomic_DNA"/>
</dbReference>
<evidence type="ECO:0000256" key="1">
    <source>
        <dbReference type="SAM" id="Phobius"/>
    </source>
</evidence>
<accession>A0A8U0A511</accession>
<keyword evidence="1" id="KW-0472">Membrane</keyword>
<organism evidence="2 3">
    <name type="scientific">Halocatena salina</name>
    <dbReference type="NCBI Taxonomy" id="2934340"/>
    <lineage>
        <taxon>Archaea</taxon>
        <taxon>Methanobacteriati</taxon>
        <taxon>Methanobacteriota</taxon>
        <taxon>Stenosarchaea group</taxon>
        <taxon>Halobacteria</taxon>
        <taxon>Halobacteriales</taxon>
        <taxon>Natronomonadaceae</taxon>
        <taxon>Halocatena</taxon>
    </lineage>
</organism>
<dbReference type="Proteomes" id="UP000831768">
    <property type="component" value="Plasmid unnamed1"/>
</dbReference>
<dbReference type="GeneID" id="71929349"/>
<gene>
    <name evidence="2" type="ORF">MW046_14840</name>
</gene>
<keyword evidence="3" id="KW-1185">Reference proteome</keyword>
<geneLocation type="plasmid" evidence="2 3">
    <name>unnamed1</name>
</geneLocation>
<dbReference type="KEGG" id="haad:MW046_14840"/>
<feature type="transmembrane region" description="Helical" evidence="1">
    <location>
        <begin position="22"/>
        <end position="41"/>
    </location>
</feature>
<name>A0A8U0A511_9EURY</name>
<reference evidence="2" key="1">
    <citation type="submission" date="2022-04" db="EMBL/GenBank/DDBJ databases">
        <title>Halocatena sp. nov., isolated from a salt lake.</title>
        <authorList>
            <person name="Cui H.-L."/>
        </authorList>
    </citation>
    <scope>NUCLEOTIDE SEQUENCE</scope>
    <source>
        <strain evidence="2">AD-1</strain>
        <plasmid evidence="2">unnamed1</plasmid>
    </source>
</reference>
<evidence type="ECO:0000313" key="2">
    <source>
        <dbReference type="EMBL" id="UPM44285.1"/>
    </source>
</evidence>
<keyword evidence="2" id="KW-0614">Plasmid</keyword>
<protein>
    <submittedName>
        <fullName evidence="2">Uncharacterized protein</fullName>
    </submittedName>
</protein>
<evidence type="ECO:0000313" key="3">
    <source>
        <dbReference type="Proteomes" id="UP000831768"/>
    </source>
</evidence>
<dbReference type="RefSeq" id="WP_247994939.1">
    <property type="nucleotide sequence ID" value="NZ_CP096020.1"/>
</dbReference>
<sequence>MGETNERDAHAGLTASIPGRPLSWTILGIATVLIALGAFVTTGEISGLLGLWGFSMIAITLVVYAVAALWSALG</sequence>
<feature type="transmembrane region" description="Helical" evidence="1">
    <location>
        <begin position="48"/>
        <end position="73"/>
    </location>
</feature>
<proteinExistence type="predicted"/>
<keyword evidence="1" id="KW-1133">Transmembrane helix</keyword>
<keyword evidence="1" id="KW-0812">Transmembrane</keyword>
<dbReference type="AlphaFoldDB" id="A0A8U0A511"/>